<dbReference type="EMBL" id="JAUMKJ010000133">
    <property type="protein sequence ID" value="MDO3682225.1"/>
    <property type="molecule type" value="Genomic_DNA"/>
</dbReference>
<organism evidence="1 2">
    <name type="scientific">Paenibacillus ehimensis</name>
    <dbReference type="NCBI Taxonomy" id="79264"/>
    <lineage>
        <taxon>Bacteria</taxon>
        <taxon>Bacillati</taxon>
        <taxon>Bacillota</taxon>
        <taxon>Bacilli</taxon>
        <taxon>Bacillales</taxon>
        <taxon>Paenibacillaceae</taxon>
        <taxon>Paenibacillus</taxon>
    </lineage>
</organism>
<gene>
    <name evidence="1" type="ORF">Q3C12_35165</name>
</gene>
<protein>
    <submittedName>
        <fullName evidence="1">Uncharacterized protein</fullName>
    </submittedName>
</protein>
<evidence type="ECO:0000313" key="1">
    <source>
        <dbReference type="EMBL" id="MDO3682225.1"/>
    </source>
</evidence>
<proteinExistence type="predicted"/>
<sequence length="123" mass="14289">MSQRMEEPKTMEECWAVFKRFGFTKPELPLDDSLFPNARLLVQMHNAHLDEIERLTKERDAFKVGRDNEVILKNEVIRKYEELEEANSAMREALEWYGDDANYKLGPNCGLGERARSVLAKIG</sequence>
<dbReference type="RefSeq" id="WP_302881646.1">
    <property type="nucleotide sequence ID" value="NZ_JAUMKJ010000133.1"/>
</dbReference>
<dbReference type="Proteomes" id="UP001168883">
    <property type="component" value="Unassembled WGS sequence"/>
</dbReference>
<name>A0ABT8VML5_9BACL</name>
<reference evidence="1" key="1">
    <citation type="submission" date="2023-07" db="EMBL/GenBank/DDBJ databases">
        <authorList>
            <person name="Aktuganov G."/>
            <person name="Boyko T."/>
            <person name="Delegan Y."/>
            <person name="Galimzianova N."/>
            <person name="Gilvanova E."/>
            <person name="Korobov V."/>
            <person name="Kuzmina L."/>
            <person name="Melentiev A."/>
            <person name="Milman P."/>
            <person name="Ryabova A."/>
            <person name="Stupak E."/>
            <person name="Yasakov T."/>
            <person name="Zharikova N."/>
            <person name="Zhurenko E."/>
        </authorList>
    </citation>
    <scope>NUCLEOTIDE SEQUENCE</scope>
    <source>
        <strain evidence="1">IB-739</strain>
    </source>
</reference>
<accession>A0ABT8VML5</accession>
<keyword evidence="2" id="KW-1185">Reference proteome</keyword>
<evidence type="ECO:0000313" key="2">
    <source>
        <dbReference type="Proteomes" id="UP001168883"/>
    </source>
</evidence>
<comment type="caution">
    <text evidence="1">The sequence shown here is derived from an EMBL/GenBank/DDBJ whole genome shotgun (WGS) entry which is preliminary data.</text>
</comment>